<dbReference type="AlphaFoldDB" id="A0A1B7HX18"/>
<dbReference type="RefSeq" id="WP_157092074.1">
    <property type="nucleotide sequence ID" value="NZ_LXEP01000026.1"/>
</dbReference>
<evidence type="ECO:0000313" key="2">
    <source>
        <dbReference type="Proteomes" id="UP000078504"/>
    </source>
</evidence>
<organism evidence="1 2">
    <name type="scientific">Buttiauxella gaviniae ATCC 51604</name>
    <dbReference type="NCBI Taxonomy" id="1354253"/>
    <lineage>
        <taxon>Bacteria</taxon>
        <taxon>Pseudomonadati</taxon>
        <taxon>Pseudomonadota</taxon>
        <taxon>Gammaproteobacteria</taxon>
        <taxon>Enterobacterales</taxon>
        <taxon>Enterobacteriaceae</taxon>
        <taxon>Buttiauxella</taxon>
    </lineage>
</organism>
<accession>A0A1B7HX18</accession>
<protein>
    <submittedName>
        <fullName evidence="1">Membrane protein</fullName>
    </submittedName>
</protein>
<sequence>MYNEKESLTKEEQLIILIDRYLTDQYELEDDMSSYKLYLILVGYHLKYFYPHALYCNSISNIDNIMQMFCSVCNCMEGNLIQRLKNNECVIFKLNALVDYIEGNQIRLEQVYVELKAQYEKKEISIITTPCKPLKRPRL</sequence>
<dbReference type="PATRIC" id="fig|1354253.4.peg.2791"/>
<proteinExistence type="predicted"/>
<gene>
    <name evidence="1" type="ORF">M977_02746</name>
</gene>
<dbReference type="EMBL" id="LXEP01000026">
    <property type="protein sequence ID" value="OAT20215.1"/>
    <property type="molecule type" value="Genomic_DNA"/>
</dbReference>
<comment type="caution">
    <text evidence="1">The sequence shown here is derived from an EMBL/GenBank/DDBJ whole genome shotgun (WGS) entry which is preliminary data.</text>
</comment>
<reference evidence="1 2" key="1">
    <citation type="submission" date="2016-04" db="EMBL/GenBank/DDBJ databases">
        <title>ATOL: Assembling a taxonomically balanced genome-scale reconstruction of the evolutionary history of the Enterobacteriaceae.</title>
        <authorList>
            <person name="Plunkett G.III."/>
            <person name="Neeno-Eckwall E.C."/>
            <person name="Glasner J.D."/>
            <person name="Perna N.T."/>
        </authorList>
    </citation>
    <scope>NUCLEOTIDE SEQUENCE [LARGE SCALE GENOMIC DNA]</scope>
    <source>
        <strain evidence="1 2">ATCC 51604</strain>
    </source>
</reference>
<name>A0A1B7HX18_9ENTR</name>
<evidence type="ECO:0000313" key="1">
    <source>
        <dbReference type="EMBL" id="OAT20215.1"/>
    </source>
</evidence>
<dbReference type="Proteomes" id="UP000078504">
    <property type="component" value="Unassembled WGS sequence"/>
</dbReference>